<comment type="caution">
    <text evidence="2">The sequence shown here is derived from an EMBL/GenBank/DDBJ whole genome shotgun (WGS) entry which is preliminary data.</text>
</comment>
<evidence type="ECO:0000313" key="2">
    <source>
        <dbReference type="EMBL" id="MCY1145781.1"/>
    </source>
</evidence>
<protein>
    <submittedName>
        <fullName evidence="2">Uncharacterized protein</fullName>
    </submittedName>
</protein>
<evidence type="ECO:0000256" key="1">
    <source>
        <dbReference type="SAM" id="MobiDB-lite"/>
    </source>
</evidence>
<feature type="non-terminal residue" evidence="2">
    <location>
        <position position="176"/>
    </location>
</feature>
<dbReference type="EMBL" id="JAPNTZ010000041">
    <property type="protein sequence ID" value="MCY1145781.1"/>
    <property type="molecule type" value="Genomic_DNA"/>
</dbReference>
<keyword evidence="3" id="KW-1185">Reference proteome</keyword>
<reference evidence="2" key="1">
    <citation type="submission" date="2022-11" db="EMBL/GenBank/DDBJ databases">
        <authorList>
            <person name="Somphong A."/>
            <person name="Phongsopitanun W."/>
        </authorList>
    </citation>
    <scope>NUCLEOTIDE SEQUENCE</scope>
    <source>
        <strain evidence="2">Pm04-4</strain>
    </source>
</reference>
<dbReference type="Proteomes" id="UP001151002">
    <property type="component" value="Unassembled WGS sequence"/>
</dbReference>
<proteinExistence type="predicted"/>
<feature type="region of interest" description="Disordered" evidence="1">
    <location>
        <begin position="78"/>
        <end position="146"/>
    </location>
</feature>
<dbReference type="RefSeq" id="WP_267570398.1">
    <property type="nucleotide sequence ID" value="NZ_JAPNTZ010000041.1"/>
</dbReference>
<organism evidence="2 3">
    <name type="scientific">Paractinoplanes pyxinae</name>
    <dbReference type="NCBI Taxonomy" id="2997416"/>
    <lineage>
        <taxon>Bacteria</taxon>
        <taxon>Bacillati</taxon>
        <taxon>Actinomycetota</taxon>
        <taxon>Actinomycetes</taxon>
        <taxon>Micromonosporales</taxon>
        <taxon>Micromonosporaceae</taxon>
        <taxon>Paractinoplanes</taxon>
    </lineage>
</organism>
<accession>A0ABT4BGX1</accession>
<sequence length="176" mass="21012">RLYKRNEAGAEARHELDIAAQRSAFRRSEFALDMETIGHDPRRALMAAFADGRMDARALSERLRELDDLDRRAAIEEAQRERDERLQLETRSREDAEAQRRREHEERMKTLDQEREDSLRREKEDREDRLHDQEARRKDAEEERKRQYDFLKTAASQGLFNTMDTHGQGERLFAKV</sequence>
<evidence type="ECO:0000313" key="3">
    <source>
        <dbReference type="Proteomes" id="UP001151002"/>
    </source>
</evidence>
<gene>
    <name evidence="2" type="ORF">OWR29_47970</name>
</gene>
<feature type="non-terminal residue" evidence="2">
    <location>
        <position position="1"/>
    </location>
</feature>
<name>A0ABT4BGX1_9ACTN</name>